<evidence type="ECO:0000256" key="1">
    <source>
        <dbReference type="SAM" id="MobiDB-lite"/>
    </source>
</evidence>
<evidence type="ECO:0000313" key="5">
    <source>
        <dbReference type="Proteomes" id="UP000219813"/>
    </source>
</evidence>
<dbReference type="VEuPathDB" id="PlasmoDB:PmUG01_06010200"/>
<proteinExistence type="predicted"/>
<reference evidence="4" key="2">
    <citation type="submission" date="2016-05" db="EMBL/GenBank/DDBJ databases">
        <authorList>
            <person name="Naeem Raeece"/>
        </authorList>
    </citation>
    <scope>NUCLEOTIDE SEQUENCE [LARGE SCALE GENOMIC DNA]</scope>
</reference>
<keyword evidence="5" id="KW-1185">Reference proteome</keyword>
<reference evidence="2" key="1">
    <citation type="submission" date="2016-05" db="EMBL/GenBank/DDBJ databases">
        <authorList>
            <person name="Lavstsen T."/>
            <person name="Jespersen J.S."/>
        </authorList>
    </citation>
    <scope>NUCLEOTIDE SEQUENCE [LARGE SCALE GENOMIC DNA]</scope>
</reference>
<organism evidence="2 4">
    <name type="scientific">Plasmodium malariae</name>
    <dbReference type="NCBI Taxonomy" id="5858"/>
    <lineage>
        <taxon>Eukaryota</taxon>
        <taxon>Sar</taxon>
        <taxon>Alveolata</taxon>
        <taxon>Apicomplexa</taxon>
        <taxon>Aconoidasida</taxon>
        <taxon>Haemosporida</taxon>
        <taxon>Plasmodiidae</taxon>
        <taxon>Plasmodium</taxon>
        <taxon>Plasmodium (Plasmodium)</taxon>
    </lineage>
</organism>
<dbReference type="AlphaFoldDB" id="A0A1A8WV68"/>
<evidence type="ECO:0000313" key="2">
    <source>
        <dbReference type="EMBL" id="SBS95240.1"/>
    </source>
</evidence>
<reference evidence="3 5" key="3">
    <citation type="submission" date="2016-06" db="EMBL/GenBank/DDBJ databases">
        <authorList>
            <consortium name="Pathogen Informatics"/>
        </authorList>
    </citation>
    <scope>NUCLEOTIDE SEQUENCE [LARGE SCALE GENOMIC DNA]</scope>
</reference>
<feature type="region of interest" description="Disordered" evidence="1">
    <location>
        <begin position="450"/>
        <end position="485"/>
    </location>
</feature>
<dbReference type="Proteomes" id="UP000219813">
    <property type="component" value="Chromosome 6"/>
</dbReference>
<accession>A0A1A8WV68</accession>
<feature type="compositionally biased region" description="Basic residues" evidence="1">
    <location>
        <begin position="455"/>
        <end position="478"/>
    </location>
</feature>
<sequence length="574" mass="67593">MVEEKSDEDEKVITGKNVIYNNFENKDFLNNFRSSLENIKNLNKSGEFSNCSTFSKKVDIKNFEKKYFKKEDKSKKNKKFIIHLIPSKNSNFYNFLKKKKEEVLNKYGKDDTYKYDIHISLTGYFFCDNIKVFIKTLYIYMFYYVKLYYAFKNFSYTHLFFHLSHKYVNGSCGNSALFIREKRSLVNFNNGKKKSRQIKHYLSYSHQSQQKRNIAVVTKNDNKHISILNGKNDERKDNTLYERNVITTNDGYVIIPILCEWIKRIFENFNFLIRSESFLSSNKCKTNVKDNIHLNYLYKNSIILKKANENHNGGYNSKNCLLVKNIPLKNNCQGIEEKTNIKSSYEDGINSCGASNSDEQQLLSVCVTPHGKVNMNMDRNMDINTNINIIRTASHSKTLSGHVVGCNTRNETDETSIWDMNIEAPRLSTSNETVSTDSYMESCTDSYAECNNNGHPKRIKRKKQHNNSRNDKKKKNNPFKKEETNKIKYQYNNAKVNLCEFRIKDCNHISLASNRNNKDVQNDIAYMYKDMKHHFSSCYWDLVMFEYNESIFPQERKKNNFLNEIFRFKNFAIS</sequence>
<dbReference type="GeneID" id="39867495"/>
<dbReference type="KEGG" id="pmal:PMUG01_06010200"/>
<name>A0A1A8WV68_PLAMA</name>
<dbReference type="EMBL" id="LT594627">
    <property type="protein sequence ID" value="SBT86617.1"/>
    <property type="molecule type" value="Genomic_DNA"/>
</dbReference>
<evidence type="ECO:0000313" key="4">
    <source>
        <dbReference type="Proteomes" id="UP000078597"/>
    </source>
</evidence>
<dbReference type="OMA" id="RIKNCNH"/>
<dbReference type="RefSeq" id="XP_028859761.1">
    <property type="nucleotide sequence ID" value="XM_029003664.1"/>
</dbReference>
<protein>
    <submittedName>
        <fullName evidence="2">Uncharacterized protein</fullName>
    </submittedName>
</protein>
<dbReference type="EMBL" id="FLQW01003220">
    <property type="protein sequence ID" value="SBS95240.1"/>
    <property type="molecule type" value="Genomic_DNA"/>
</dbReference>
<dbReference type="Proteomes" id="UP000078597">
    <property type="component" value="Unassembled WGS sequence"/>
</dbReference>
<evidence type="ECO:0000313" key="3">
    <source>
        <dbReference type="EMBL" id="SBT86617.1"/>
    </source>
</evidence>
<gene>
    <name evidence="3" type="primary">PmUG01_06010200</name>
    <name evidence="2" type="ORF">PMALA_046590</name>
    <name evidence="3" type="ORF">PMUG01_06010200</name>
</gene>
<dbReference type="OrthoDB" id="447200at2759"/>